<evidence type="ECO:0000256" key="1">
    <source>
        <dbReference type="SAM" id="Phobius"/>
    </source>
</evidence>
<dbReference type="WBParaSite" id="TREG1_92990.1">
    <property type="protein sequence ID" value="TREG1_92990.1"/>
    <property type="gene ID" value="TREG1_92990"/>
</dbReference>
<organism evidence="2 3">
    <name type="scientific">Trichobilharzia regenti</name>
    <name type="common">Nasal bird schistosome</name>
    <dbReference type="NCBI Taxonomy" id="157069"/>
    <lineage>
        <taxon>Eukaryota</taxon>
        <taxon>Metazoa</taxon>
        <taxon>Spiralia</taxon>
        <taxon>Lophotrochozoa</taxon>
        <taxon>Platyhelminthes</taxon>
        <taxon>Trematoda</taxon>
        <taxon>Digenea</taxon>
        <taxon>Strigeidida</taxon>
        <taxon>Schistosomatoidea</taxon>
        <taxon>Schistosomatidae</taxon>
        <taxon>Trichobilharzia</taxon>
    </lineage>
</organism>
<reference evidence="3" key="2">
    <citation type="submission" date="2023-11" db="UniProtKB">
        <authorList>
            <consortium name="WormBaseParasite"/>
        </authorList>
    </citation>
    <scope>IDENTIFICATION</scope>
</reference>
<name>A0AA85KKL5_TRIRE</name>
<sequence length="149" mass="16638">MTSSHVQECDNPLIDNFDLCHTAYHHTRPFHKQIQRMAHLSILCIVMVCVLLPHLVEMKTEKKSWKLPLHIDGDGSWGIKHSGLTIGAKDKGIVIIKSGYCVTEFDLSKPTAEELSAKKGSRQVTTVCDFPDLKKSGKKVGAKKDSKKQ</sequence>
<keyword evidence="2" id="KW-1185">Reference proteome</keyword>
<protein>
    <submittedName>
        <fullName evidence="3">Uncharacterized protein</fullName>
    </submittedName>
</protein>
<keyword evidence="1" id="KW-1133">Transmembrane helix</keyword>
<reference evidence="2" key="1">
    <citation type="submission" date="2022-06" db="EMBL/GenBank/DDBJ databases">
        <authorList>
            <person name="Berger JAMES D."/>
            <person name="Berger JAMES D."/>
        </authorList>
    </citation>
    <scope>NUCLEOTIDE SEQUENCE [LARGE SCALE GENOMIC DNA]</scope>
</reference>
<evidence type="ECO:0000313" key="3">
    <source>
        <dbReference type="WBParaSite" id="TREG1_92990.1"/>
    </source>
</evidence>
<keyword evidence="1" id="KW-0812">Transmembrane</keyword>
<evidence type="ECO:0000313" key="2">
    <source>
        <dbReference type="Proteomes" id="UP000050795"/>
    </source>
</evidence>
<keyword evidence="1" id="KW-0472">Membrane</keyword>
<dbReference type="Proteomes" id="UP000050795">
    <property type="component" value="Unassembled WGS sequence"/>
</dbReference>
<feature type="transmembrane region" description="Helical" evidence="1">
    <location>
        <begin position="37"/>
        <end position="56"/>
    </location>
</feature>
<accession>A0AA85KKL5</accession>
<proteinExistence type="predicted"/>
<dbReference type="AlphaFoldDB" id="A0AA85KKL5"/>